<accession>A0A285VD39</accession>
<evidence type="ECO:0000313" key="2">
    <source>
        <dbReference type="Proteomes" id="UP000219435"/>
    </source>
</evidence>
<organism evidence="1 2">
    <name type="scientific">Blastococcus aggregatus</name>
    <dbReference type="NCBI Taxonomy" id="38502"/>
    <lineage>
        <taxon>Bacteria</taxon>
        <taxon>Bacillati</taxon>
        <taxon>Actinomycetota</taxon>
        <taxon>Actinomycetes</taxon>
        <taxon>Geodermatophilales</taxon>
        <taxon>Geodermatophilaceae</taxon>
        <taxon>Blastococcus</taxon>
    </lineage>
</organism>
<keyword evidence="2" id="KW-1185">Reference proteome</keyword>
<protein>
    <submittedName>
        <fullName evidence="1">Uncharacterized protein</fullName>
    </submittedName>
</protein>
<dbReference type="AlphaFoldDB" id="A0A285VD39"/>
<dbReference type="EMBL" id="OBQI01000006">
    <property type="protein sequence ID" value="SOC52062.1"/>
    <property type="molecule type" value="Genomic_DNA"/>
</dbReference>
<proteinExistence type="predicted"/>
<reference evidence="2" key="1">
    <citation type="submission" date="2017-08" db="EMBL/GenBank/DDBJ databases">
        <authorList>
            <person name="Varghese N."/>
            <person name="Submissions S."/>
        </authorList>
    </citation>
    <scope>NUCLEOTIDE SEQUENCE [LARGE SCALE GENOMIC DNA]</scope>
    <source>
        <strain evidence="2">DSM 4725</strain>
    </source>
</reference>
<gene>
    <name evidence="1" type="ORF">SAMN05660748_3940</name>
</gene>
<evidence type="ECO:0000313" key="1">
    <source>
        <dbReference type="EMBL" id="SOC52062.1"/>
    </source>
</evidence>
<sequence length="327" mass="34655">MSSTTVWHVWGRVAGPNLPASPLTLDDIVVGLTRDSPLPEVGNVNPTPNGAHSHFANIESSTRSESPCFVRVTVSAEGPFEALGKANLQQVPLLQAALSLRQEGLSHRIQLVAVDGPGGMQGLSGQAAVALFKDEPLDHEGVERVRQNHTALTSNAAARRAAMLLARGIRLLDLGSDVALVGASLLAHFQVLEAVGTSIPAEPPKDYGEQRTQLMEALRAELDSPATPSKKATAIRRCEADLGRLDAKYTSLRIANAGAVLGMSQEWQSAATALGKLRNTKLGHSAESVPFSEFAPWLPQGTGIYGFSALSLAKSLLDAWIERLVNG</sequence>
<dbReference type="Proteomes" id="UP000219435">
    <property type="component" value="Unassembled WGS sequence"/>
</dbReference>
<name>A0A285VD39_9ACTN</name>